<dbReference type="PRINTS" id="PR00463">
    <property type="entry name" value="EP450I"/>
</dbReference>
<name>A0A2G3AGS5_CAPAN</name>
<gene>
    <name evidence="6" type="ORF">T459_01292</name>
</gene>
<protein>
    <recommendedName>
        <fullName evidence="8">Cytochrome P450 704C1-like</fullName>
    </recommendedName>
</protein>
<organism evidence="6 7">
    <name type="scientific">Capsicum annuum</name>
    <name type="common">Capsicum pepper</name>
    <dbReference type="NCBI Taxonomy" id="4072"/>
    <lineage>
        <taxon>Eukaryota</taxon>
        <taxon>Viridiplantae</taxon>
        <taxon>Streptophyta</taxon>
        <taxon>Embryophyta</taxon>
        <taxon>Tracheophyta</taxon>
        <taxon>Spermatophyta</taxon>
        <taxon>Magnoliopsida</taxon>
        <taxon>eudicotyledons</taxon>
        <taxon>Gunneridae</taxon>
        <taxon>Pentapetalae</taxon>
        <taxon>asterids</taxon>
        <taxon>lamiids</taxon>
        <taxon>Solanales</taxon>
        <taxon>Solanaceae</taxon>
        <taxon>Solanoideae</taxon>
        <taxon>Capsiceae</taxon>
        <taxon>Capsicum</taxon>
    </lineage>
</organism>
<dbReference type="GO" id="GO:0020037">
    <property type="term" value="F:heme binding"/>
    <property type="evidence" value="ECO:0007669"/>
    <property type="project" value="InterPro"/>
</dbReference>
<comment type="similarity">
    <text evidence="2">Belongs to the cytochrome P450 family.</text>
</comment>
<comment type="cofactor">
    <cofactor evidence="1">
        <name>heme</name>
        <dbReference type="ChEBI" id="CHEBI:30413"/>
    </cofactor>
</comment>
<dbReference type="InterPro" id="IPR002401">
    <property type="entry name" value="Cyt_P450_E_grp-I"/>
</dbReference>
<evidence type="ECO:0000313" key="7">
    <source>
        <dbReference type="Proteomes" id="UP000222542"/>
    </source>
</evidence>
<keyword evidence="7" id="KW-1185">Reference proteome</keyword>
<dbReference type="PANTHER" id="PTHR24296">
    <property type="entry name" value="CYTOCHROME P450"/>
    <property type="match status" value="1"/>
</dbReference>
<evidence type="ECO:0000256" key="5">
    <source>
        <dbReference type="ARBA" id="ARBA00023004"/>
    </source>
</evidence>
<evidence type="ECO:0000256" key="1">
    <source>
        <dbReference type="ARBA" id="ARBA00001971"/>
    </source>
</evidence>
<evidence type="ECO:0008006" key="8">
    <source>
        <dbReference type="Google" id="ProtNLM"/>
    </source>
</evidence>
<dbReference type="Gramene" id="PHT93410">
    <property type="protein sequence ID" value="PHT93410"/>
    <property type="gene ID" value="T459_01292"/>
</dbReference>
<dbReference type="GO" id="GO:0005506">
    <property type="term" value="F:iron ion binding"/>
    <property type="evidence" value="ECO:0007669"/>
    <property type="project" value="InterPro"/>
</dbReference>
<keyword evidence="3" id="KW-0479">Metal-binding</keyword>
<dbReference type="Gene3D" id="1.10.630.10">
    <property type="entry name" value="Cytochrome P450"/>
    <property type="match status" value="1"/>
</dbReference>
<evidence type="ECO:0000256" key="2">
    <source>
        <dbReference type="ARBA" id="ARBA00010617"/>
    </source>
</evidence>
<evidence type="ECO:0000256" key="3">
    <source>
        <dbReference type="ARBA" id="ARBA00022723"/>
    </source>
</evidence>
<dbReference type="InterPro" id="IPR036396">
    <property type="entry name" value="Cyt_P450_sf"/>
</dbReference>
<accession>A0A2G3AGS5</accession>
<proteinExistence type="inferred from homology"/>
<dbReference type="InterPro" id="IPR001128">
    <property type="entry name" value="Cyt_P450"/>
</dbReference>
<evidence type="ECO:0000256" key="4">
    <source>
        <dbReference type="ARBA" id="ARBA00023002"/>
    </source>
</evidence>
<dbReference type="GO" id="GO:0016705">
    <property type="term" value="F:oxidoreductase activity, acting on paired donors, with incorporation or reduction of molecular oxygen"/>
    <property type="evidence" value="ECO:0007669"/>
    <property type="project" value="InterPro"/>
</dbReference>
<dbReference type="Proteomes" id="UP000222542">
    <property type="component" value="Unassembled WGS sequence"/>
</dbReference>
<sequence length="387" mass="44439">MDNFQSSISMTDTILSLLLCGFIVHLLTKELNGKKRYHPIGGTIFNQLFNFHRLHHYMTDLAGKYRTYRLISPFKNEIYTSDPANVEYILKTNFDNYGKGWYNYNILKDLLGDGIFAVDGDKWREQRKLSSHDFSTRILRDFSTAVFKKDVAKLAQILSEAASANKTVDIQDLFLKASLDSIFRVAFGVELDSMSGSNEEGKKFSDAFDNANAVLIWRYVDILWKIKRALSIGSEAKLRDNIRTIDAFVYKLIHRKTEQMNKPETDLSLPWKKEDILSRLLQITGTDPKYLRDIILNFILAGRDTTAITLSWFIYVLCKYPHVQGKIAQEIKETTIEKENATDIMDFAANVSEDAFEKMQYLHAALTETLRIYPAVPVDAKICFSDV</sequence>
<dbReference type="Pfam" id="PF00067">
    <property type="entry name" value="p450"/>
    <property type="match status" value="1"/>
</dbReference>
<reference evidence="6 7" key="1">
    <citation type="journal article" date="2014" name="Nat. Genet.">
        <title>Genome sequence of the hot pepper provides insights into the evolution of pungency in Capsicum species.</title>
        <authorList>
            <person name="Kim S."/>
            <person name="Park M."/>
            <person name="Yeom S.I."/>
            <person name="Kim Y.M."/>
            <person name="Lee J.M."/>
            <person name="Lee H.A."/>
            <person name="Seo E."/>
            <person name="Choi J."/>
            <person name="Cheong K."/>
            <person name="Kim K.T."/>
            <person name="Jung K."/>
            <person name="Lee G.W."/>
            <person name="Oh S.K."/>
            <person name="Bae C."/>
            <person name="Kim S.B."/>
            <person name="Lee H.Y."/>
            <person name="Kim S.Y."/>
            <person name="Kim M.S."/>
            <person name="Kang B.C."/>
            <person name="Jo Y.D."/>
            <person name="Yang H.B."/>
            <person name="Jeong H.J."/>
            <person name="Kang W.H."/>
            <person name="Kwon J.K."/>
            <person name="Shin C."/>
            <person name="Lim J.Y."/>
            <person name="Park J.H."/>
            <person name="Huh J.H."/>
            <person name="Kim J.S."/>
            <person name="Kim B.D."/>
            <person name="Cohen O."/>
            <person name="Paran I."/>
            <person name="Suh M.C."/>
            <person name="Lee S.B."/>
            <person name="Kim Y.K."/>
            <person name="Shin Y."/>
            <person name="Noh S.J."/>
            <person name="Park J."/>
            <person name="Seo Y.S."/>
            <person name="Kwon S.Y."/>
            <person name="Kim H.A."/>
            <person name="Park J.M."/>
            <person name="Kim H.J."/>
            <person name="Choi S.B."/>
            <person name="Bosland P.W."/>
            <person name="Reeves G."/>
            <person name="Jo S.H."/>
            <person name="Lee B.W."/>
            <person name="Cho H.T."/>
            <person name="Choi H.S."/>
            <person name="Lee M.S."/>
            <person name="Yu Y."/>
            <person name="Do Choi Y."/>
            <person name="Park B.S."/>
            <person name="van Deynze A."/>
            <person name="Ashrafi H."/>
            <person name="Hill T."/>
            <person name="Kim W.T."/>
            <person name="Pai H.S."/>
            <person name="Ahn H.K."/>
            <person name="Yeam I."/>
            <person name="Giovannoni J.J."/>
            <person name="Rose J.K."/>
            <person name="Sorensen I."/>
            <person name="Lee S.J."/>
            <person name="Kim R.W."/>
            <person name="Choi I.Y."/>
            <person name="Choi B.S."/>
            <person name="Lim J.S."/>
            <person name="Lee Y.H."/>
            <person name="Choi D."/>
        </authorList>
    </citation>
    <scope>NUCLEOTIDE SEQUENCE [LARGE SCALE GENOMIC DNA]</scope>
    <source>
        <strain evidence="7">cv. CM334</strain>
    </source>
</reference>
<comment type="caution">
    <text evidence="6">The sequence shown here is derived from an EMBL/GenBank/DDBJ whole genome shotgun (WGS) entry which is preliminary data.</text>
</comment>
<keyword evidence="5" id="KW-0408">Iron</keyword>
<dbReference type="EMBL" id="AYRZ02000001">
    <property type="protein sequence ID" value="PHT93410.1"/>
    <property type="molecule type" value="Genomic_DNA"/>
</dbReference>
<reference evidence="6 7" key="2">
    <citation type="journal article" date="2017" name="Genome Biol.">
        <title>New reference genome sequences of hot pepper reveal the massive evolution of plant disease-resistance genes by retroduplication.</title>
        <authorList>
            <person name="Kim S."/>
            <person name="Park J."/>
            <person name="Yeom S.I."/>
            <person name="Kim Y.M."/>
            <person name="Seo E."/>
            <person name="Kim K.T."/>
            <person name="Kim M.S."/>
            <person name="Lee J.M."/>
            <person name="Cheong K."/>
            <person name="Shin H.S."/>
            <person name="Kim S.B."/>
            <person name="Han K."/>
            <person name="Lee J."/>
            <person name="Park M."/>
            <person name="Lee H.A."/>
            <person name="Lee H.Y."/>
            <person name="Lee Y."/>
            <person name="Oh S."/>
            <person name="Lee J.H."/>
            <person name="Choi E."/>
            <person name="Choi E."/>
            <person name="Lee S.E."/>
            <person name="Jeon J."/>
            <person name="Kim H."/>
            <person name="Choi G."/>
            <person name="Song H."/>
            <person name="Lee J."/>
            <person name="Lee S.C."/>
            <person name="Kwon J.K."/>
            <person name="Lee H.Y."/>
            <person name="Koo N."/>
            <person name="Hong Y."/>
            <person name="Kim R.W."/>
            <person name="Kang W.H."/>
            <person name="Huh J.H."/>
            <person name="Kang B.C."/>
            <person name="Yang T.J."/>
            <person name="Lee Y.H."/>
            <person name="Bennetzen J.L."/>
            <person name="Choi D."/>
        </authorList>
    </citation>
    <scope>NUCLEOTIDE SEQUENCE [LARGE SCALE GENOMIC DNA]</scope>
    <source>
        <strain evidence="7">cv. CM334</strain>
    </source>
</reference>
<dbReference type="GO" id="GO:0004497">
    <property type="term" value="F:monooxygenase activity"/>
    <property type="evidence" value="ECO:0007669"/>
    <property type="project" value="InterPro"/>
</dbReference>
<dbReference type="OMA" id="CEPEYIK"/>
<keyword evidence="4" id="KW-0560">Oxidoreductase</keyword>
<dbReference type="PRINTS" id="PR00385">
    <property type="entry name" value="P450"/>
</dbReference>
<dbReference type="AlphaFoldDB" id="A0A2G3AGS5"/>
<evidence type="ECO:0000313" key="6">
    <source>
        <dbReference type="EMBL" id="PHT93410.1"/>
    </source>
</evidence>
<dbReference type="SUPFAM" id="SSF48264">
    <property type="entry name" value="Cytochrome P450"/>
    <property type="match status" value="1"/>
</dbReference>